<evidence type="ECO:0000256" key="5">
    <source>
        <dbReference type="ARBA" id="ARBA00023136"/>
    </source>
</evidence>
<keyword evidence="5" id="KW-0472">Membrane</keyword>
<evidence type="ECO:0000259" key="8">
    <source>
        <dbReference type="Pfam" id="PF05504"/>
    </source>
</evidence>
<evidence type="ECO:0000313" key="11">
    <source>
        <dbReference type="Proteomes" id="UP001241748"/>
    </source>
</evidence>
<dbReference type="Proteomes" id="UP001241748">
    <property type="component" value="Unassembled WGS sequence"/>
</dbReference>
<proteinExistence type="inferred from homology"/>
<evidence type="ECO:0000256" key="1">
    <source>
        <dbReference type="ARBA" id="ARBA00004635"/>
    </source>
</evidence>
<evidence type="ECO:0000259" key="9">
    <source>
        <dbReference type="Pfam" id="PF25198"/>
    </source>
</evidence>
<organism evidence="10 11">
    <name type="scientific">Neobacillus driksii</name>
    <dbReference type="NCBI Taxonomy" id="3035913"/>
    <lineage>
        <taxon>Bacteria</taxon>
        <taxon>Bacillati</taxon>
        <taxon>Bacillota</taxon>
        <taxon>Bacilli</taxon>
        <taxon>Bacillales</taxon>
        <taxon>Bacillaceae</taxon>
        <taxon>Neobacillus</taxon>
    </lineage>
</organism>
<dbReference type="InterPro" id="IPR046953">
    <property type="entry name" value="Spore_GerAC-like_C"/>
</dbReference>
<dbReference type="RefSeq" id="WP_306073980.1">
    <property type="nucleotide sequence ID" value="NZ_JAROBZ020000001.1"/>
</dbReference>
<evidence type="ECO:0000313" key="10">
    <source>
        <dbReference type="EMBL" id="MFB3167949.1"/>
    </source>
</evidence>
<keyword evidence="3" id="KW-0309">Germination</keyword>
<dbReference type="NCBIfam" id="TIGR02887">
    <property type="entry name" value="spore_ger_x_C"/>
    <property type="match status" value="1"/>
</dbReference>
<keyword evidence="11" id="KW-1185">Reference proteome</keyword>
<dbReference type="PROSITE" id="PS51257">
    <property type="entry name" value="PROKAR_LIPOPROTEIN"/>
    <property type="match status" value="1"/>
</dbReference>
<evidence type="ECO:0000256" key="7">
    <source>
        <dbReference type="ARBA" id="ARBA00023288"/>
    </source>
</evidence>
<sequence>MWQKHRKIKVVIMFYFLIPLLTGCWDSKEIEQRANVLAIGIDKASEKDRKQEDEVSHLSKKYPIPDEEMIKVTAQIAVPGEIPLGPQQPGGSVKPVLVVEVVGHTLEDAILNLQQEVADEVFLGHLRIIVLSEEIARTGTARFNDFLRRNPEIRRTASLVVSKESASKYMNIIPELERIPSLYLADMVDNLSAIGKFPPSFIGLFWTIYSSKGQDPYLPYLELKGKSTIQLNGLVYFNKDKMVGKTNPLEIGIFMAVRGIGRGGYGAFAEVPGTDESVLVRAVSRNTRTKVMLKNGRPHVSIKVQYESEIDEKESAKIQLSDSAVLKKIEKETSKNTKKAIEKLIVKTQKTKSDIFGFGEHFRAKLPQYWNKNVKTKDKWEEIYQNVTFDIKVDSHIHRVGMKSK</sequence>
<keyword evidence="7" id="KW-0449">Lipoprotein</keyword>
<dbReference type="Pfam" id="PF25198">
    <property type="entry name" value="Spore_GerAC_N"/>
    <property type="match status" value="1"/>
</dbReference>
<dbReference type="EMBL" id="JAROBZ020000001">
    <property type="protein sequence ID" value="MFB3167949.1"/>
    <property type="molecule type" value="Genomic_DNA"/>
</dbReference>
<gene>
    <name evidence="10" type="ORF">P5G62_012610</name>
</gene>
<protein>
    <submittedName>
        <fullName evidence="10">Ger(X)C family spore germination protein</fullName>
    </submittedName>
</protein>
<comment type="similarity">
    <text evidence="2">Belongs to the GerABKC lipoprotein family.</text>
</comment>
<evidence type="ECO:0000256" key="4">
    <source>
        <dbReference type="ARBA" id="ARBA00022729"/>
    </source>
</evidence>
<name>A0ABV4YUC9_9BACI</name>
<keyword evidence="6" id="KW-0564">Palmitate</keyword>
<evidence type="ECO:0000256" key="6">
    <source>
        <dbReference type="ARBA" id="ARBA00023139"/>
    </source>
</evidence>
<reference evidence="10 11" key="1">
    <citation type="submission" date="2024-05" db="EMBL/GenBank/DDBJ databases">
        <authorList>
            <person name="Venkateswaran K."/>
        </authorList>
    </citation>
    <scope>NUCLEOTIDE SEQUENCE [LARGE SCALE GENOMIC DNA]</scope>
    <source>
        <strain evidence="10 11">179-C4-2-HS</strain>
    </source>
</reference>
<dbReference type="PANTHER" id="PTHR35789">
    <property type="entry name" value="SPORE GERMINATION PROTEIN B3"/>
    <property type="match status" value="1"/>
</dbReference>
<feature type="domain" description="Spore germination protein N-terminal" evidence="9">
    <location>
        <begin position="26"/>
        <end position="222"/>
    </location>
</feature>
<comment type="subcellular location">
    <subcellularLocation>
        <location evidence="1">Membrane</location>
        <topology evidence="1">Lipid-anchor</topology>
    </subcellularLocation>
</comment>
<accession>A0ABV4YUC9</accession>
<dbReference type="Pfam" id="PF05504">
    <property type="entry name" value="Spore_GerAC"/>
    <property type="match status" value="1"/>
</dbReference>
<feature type="domain" description="Spore germination GerAC-like C-terminal" evidence="8">
    <location>
        <begin position="232"/>
        <end position="401"/>
    </location>
</feature>
<dbReference type="PANTHER" id="PTHR35789:SF1">
    <property type="entry name" value="SPORE GERMINATION PROTEIN B3"/>
    <property type="match status" value="1"/>
</dbReference>
<dbReference type="InterPro" id="IPR057336">
    <property type="entry name" value="GerAC_N"/>
</dbReference>
<dbReference type="InterPro" id="IPR008844">
    <property type="entry name" value="Spore_GerAC-like"/>
</dbReference>
<evidence type="ECO:0000256" key="2">
    <source>
        <dbReference type="ARBA" id="ARBA00007886"/>
    </source>
</evidence>
<dbReference type="Gene3D" id="3.30.300.210">
    <property type="entry name" value="Nutrient germinant receptor protein C, domain 3"/>
    <property type="match status" value="1"/>
</dbReference>
<evidence type="ECO:0000256" key="3">
    <source>
        <dbReference type="ARBA" id="ARBA00022544"/>
    </source>
</evidence>
<comment type="caution">
    <text evidence="10">The sequence shown here is derived from an EMBL/GenBank/DDBJ whole genome shotgun (WGS) entry which is preliminary data.</text>
</comment>
<dbReference type="InterPro" id="IPR038501">
    <property type="entry name" value="Spore_GerAC_C_sf"/>
</dbReference>
<keyword evidence="4" id="KW-0732">Signal</keyword>